<evidence type="ECO:0000313" key="2">
    <source>
        <dbReference type="EMBL" id="ACJ51377.1"/>
    </source>
</evidence>
<name>B7GTT6_BIFLS</name>
<evidence type="ECO:0000313" key="3">
    <source>
        <dbReference type="Proteomes" id="UP000001360"/>
    </source>
</evidence>
<dbReference type="Proteomes" id="UP000001360">
    <property type="component" value="Chromosome"/>
</dbReference>
<organism evidence="2 3">
    <name type="scientific">Bifidobacterium longum subsp. infantis (strain ATCC 15697 / DSM 20088 / JCM 1222 / NCTC 11817 / S12)</name>
    <dbReference type="NCBI Taxonomy" id="391904"/>
    <lineage>
        <taxon>Bacteria</taxon>
        <taxon>Bacillati</taxon>
        <taxon>Actinomycetota</taxon>
        <taxon>Actinomycetes</taxon>
        <taxon>Bifidobacteriales</taxon>
        <taxon>Bifidobacteriaceae</taxon>
        <taxon>Bifidobacterium</taxon>
    </lineage>
</organism>
<dbReference type="AlphaFoldDB" id="B7GTT6"/>
<reference evidence="2 3" key="1">
    <citation type="journal article" date="2008" name="Proc. Natl. Acad. Sci. U.S.A.">
        <title>The genome sequence of Bifidobacterium longum subsp. infantis reveals adaptations for milk utilization within the infant microbiome.</title>
        <authorList>
            <person name="Sela D.A."/>
            <person name="Chapman J."/>
            <person name="Adeuya A."/>
            <person name="Kim J.H."/>
            <person name="Chen F."/>
            <person name="Whitehead T.R."/>
            <person name="Lapidus A."/>
            <person name="Rokhsar D.S."/>
            <person name="Lebrilla C.B."/>
            <person name="German J.B."/>
            <person name="Price N.P."/>
            <person name="Richardson P.M."/>
            <person name="Mills D.A."/>
        </authorList>
    </citation>
    <scope>NUCLEOTIDE SEQUENCE [LARGE SCALE GENOMIC DNA]</scope>
    <source>
        <strain evidence="3">ATCC 15697 / DSM 20088 / JCM 1222 / NCTC 11817 / S12 [JGI]</strain>
    </source>
</reference>
<evidence type="ECO:0000256" key="1">
    <source>
        <dbReference type="SAM" id="MobiDB-lite"/>
    </source>
</evidence>
<gene>
    <name evidence="2" type="ordered locus">Blon_0249</name>
</gene>
<proteinExistence type="predicted"/>
<protein>
    <submittedName>
        <fullName evidence="2">Uncharacterized protein</fullName>
    </submittedName>
</protein>
<sequence>MSNVQPNAMPRKPPESAEATSNLSGCEIRASPLLLFFGGSYSESRLFLAIGLPVFRFRREIAFEDVRWFACRHDSSFRGRRA</sequence>
<dbReference type="EMBL" id="CP001095">
    <property type="protein sequence ID" value="ACJ51377.1"/>
    <property type="molecule type" value="Genomic_DNA"/>
</dbReference>
<feature type="region of interest" description="Disordered" evidence="1">
    <location>
        <begin position="1"/>
        <end position="23"/>
    </location>
</feature>
<accession>B7GTT6</accession>
<dbReference type="KEGG" id="bln:Blon_0249"/>